<dbReference type="AlphaFoldDB" id="A0A379FCW3"/>
<evidence type="ECO:0000256" key="2">
    <source>
        <dbReference type="SAM" id="Phobius"/>
    </source>
</evidence>
<keyword evidence="2" id="KW-0812">Transmembrane</keyword>
<evidence type="ECO:0000313" key="4">
    <source>
        <dbReference type="EMBL" id="SUC17446.1"/>
    </source>
</evidence>
<feature type="transmembrane region" description="Helical" evidence="2">
    <location>
        <begin position="403"/>
        <end position="422"/>
    </location>
</feature>
<keyword evidence="2" id="KW-1133">Transmembrane helix</keyword>
<protein>
    <submittedName>
        <fullName evidence="4">Phage-related protein</fullName>
    </submittedName>
</protein>
<dbReference type="RefSeq" id="WP_115370853.1">
    <property type="nucleotide sequence ID" value="NZ_UGTW01000001.1"/>
</dbReference>
<feature type="domain" description="Phage tail tape measure protein" evidence="3">
    <location>
        <begin position="85"/>
        <end position="284"/>
    </location>
</feature>
<keyword evidence="1" id="KW-1188">Viral release from host cell</keyword>
<keyword evidence="2" id="KW-0472">Membrane</keyword>
<feature type="transmembrane region" description="Helical" evidence="2">
    <location>
        <begin position="468"/>
        <end position="486"/>
    </location>
</feature>
<dbReference type="InterPro" id="IPR010090">
    <property type="entry name" value="Phage_tape_meas"/>
</dbReference>
<gene>
    <name evidence="4" type="ORF">NCTC10376_03389</name>
</gene>
<organism evidence="4 5">
    <name type="scientific">Proteus vulgaris</name>
    <dbReference type="NCBI Taxonomy" id="585"/>
    <lineage>
        <taxon>Bacteria</taxon>
        <taxon>Pseudomonadati</taxon>
        <taxon>Pseudomonadota</taxon>
        <taxon>Gammaproteobacteria</taxon>
        <taxon>Enterobacterales</taxon>
        <taxon>Morganellaceae</taxon>
        <taxon>Proteus</taxon>
    </lineage>
</organism>
<sequence length="838" mass="90491">MSTLDFTLSMIDKVTQPLKAVQAGVTQFAETSQEAFKNIAVGGAGLAGSVFALKNVLDPALAIQDALDMAKVTGVDDGAMKKITNDALTFSAQYGKSAVQFVESSLSIRKAISGISDNELPQLTKISNITASALKTTAEESNAYMGKMFSQFQGYADSVGKVTFAEELAGKAVIMSQTFGTSMAEITDLMEGARSAGTQFGVGIDEQLAVLGELQRSLGTESSGAYESFLSGATDGAKKLGLSFVNASGQMLTMPEMLEKLQGKYGKSIAGNLKAQKEIEDAFGDSAIVVKSLFNNVDVLRKNITALGGDDGMKRATEMASMLANPWERLLSIWESIRIAVGMTLLPVIVPLINKIADMGQMLVRWLTLFPNIARAIGYVVTGFIAFTAMGAMANIVLGIGRLLWVGILPLWKSGGVLLALMKGKYDLVTKATGFFSSSLAKLTGFLNTTKIASFATALGFTSITWPVLLLIGLFALIAIAVVKFWQPIKAFFKGFVQGFLEVFDSMSPVGSMFGELGKALGVVWEAVKTVFNWFTDLLTPIEFSEKTLNKTTIAGQAFGKSVAKAIALLTFPLRMTIKAVMMVATAFMNSAKWIVKEWDGVKTNIIKGWDATVQFLERINPVSVFASFWASITRMTNLMYAGIAKGWDAVCQWFFSLSPVQAFIAIYNTVSQLFADLWNGVAGGWDALCGWFENFSISDTFNGISDSIKSVFDGLWNWLSDSFNGVFNAVASKLNYLPGVSIDLKETETAVVNSALPSVPVQPDFNAINQNQPNRRFDYQPSLLTGGDLKGINKGGLNKEINNNQTNVDNRRQYGNITINNGNVMSPADLEEWSALN</sequence>
<dbReference type="NCBIfam" id="TIGR01760">
    <property type="entry name" value="tape_meas_TP901"/>
    <property type="match status" value="1"/>
</dbReference>
<dbReference type="Proteomes" id="UP000254331">
    <property type="component" value="Unassembled WGS sequence"/>
</dbReference>
<feature type="transmembrane region" description="Helical" evidence="2">
    <location>
        <begin position="377"/>
        <end position="397"/>
    </location>
</feature>
<dbReference type="PANTHER" id="PTHR37813:SF1">
    <property type="entry name" value="FELS-2 PROPHAGE PROTEIN"/>
    <property type="match status" value="1"/>
</dbReference>
<dbReference type="PANTHER" id="PTHR37813">
    <property type="entry name" value="FELS-2 PROPHAGE PROTEIN"/>
    <property type="match status" value="1"/>
</dbReference>
<proteinExistence type="predicted"/>
<evidence type="ECO:0000256" key="1">
    <source>
        <dbReference type="ARBA" id="ARBA00022612"/>
    </source>
</evidence>
<evidence type="ECO:0000313" key="5">
    <source>
        <dbReference type="Proteomes" id="UP000254331"/>
    </source>
</evidence>
<dbReference type="Pfam" id="PF10145">
    <property type="entry name" value="PhageMin_Tail"/>
    <property type="match status" value="1"/>
</dbReference>
<dbReference type="EMBL" id="UGTW01000001">
    <property type="protein sequence ID" value="SUC17446.1"/>
    <property type="molecule type" value="Genomic_DNA"/>
</dbReference>
<name>A0A379FCW3_PROVU</name>
<reference evidence="4 5" key="1">
    <citation type="submission" date="2018-06" db="EMBL/GenBank/DDBJ databases">
        <authorList>
            <consortium name="Pathogen Informatics"/>
            <person name="Doyle S."/>
        </authorList>
    </citation>
    <scope>NUCLEOTIDE SEQUENCE [LARGE SCALE GENOMIC DNA]</scope>
    <source>
        <strain evidence="4 5">NCTC10376</strain>
    </source>
</reference>
<accession>A0A379FCW3</accession>
<evidence type="ECO:0000259" key="3">
    <source>
        <dbReference type="Pfam" id="PF10145"/>
    </source>
</evidence>